<dbReference type="EMBL" id="GL883029">
    <property type="protein sequence ID" value="EGG14229.1"/>
    <property type="molecule type" value="Genomic_DNA"/>
</dbReference>
<dbReference type="Proteomes" id="UP000007797">
    <property type="component" value="Unassembled WGS sequence"/>
</dbReference>
<evidence type="ECO:0000313" key="1">
    <source>
        <dbReference type="EMBL" id="EGG14229.1"/>
    </source>
</evidence>
<dbReference type="KEGG" id="dfa:DFA_11999"/>
<protein>
    <submittedName>
        <fullName evidence="1">Uncharacterized protein</fullName>
    </submittedName>
</protein>
<gene>
    <name evidence="1" type="ORF">DFA_11999</name>
</gene>
<accession>F4QF75</accession>
<dbReference type="RefSeq" id="XP_004350938.1">
    <property type="nucleotide sequence ID" value="XM_004350886.1"/>
</dbReference>
<sequence length="54" mass="6340">MDKMTLTGDLLRNHLKEKDSIVVIDHDQSVQSEFDNVINLQFNDLNNKHQFVEI</sequence>
<dbReference type="GeneID" id="14866451"/>
<dbReference type="AlphaFoldDB" id="F4QF75"/>
<proteinExistence type="predicted"/>
<reference evidence="2" key="1">
    <citation type="journal article" date="2011" name="Genome Res.">
        <title>Phylogeny-wide analysis of social amoeba genomes highlights ancient origins for complex intercellular communication.</title>
        <authorList>
            <person name="Heidel A.J."/>
            <person name="Lawal H.M."/>
            <person name="Felder M."/>
            <person name="Schilde C."/>
            <person name="Helps N.R."/>
            <person name="Tunggal B."/>
            <person name="Rivero F."/>
            <person name="John U."/>
            <person name="Schleicher M."/>
            <person name="Eichinger L."/>
            <person name="Platzer M."/>
            <person name="Noegel A.A."/>
            <person name="Schaap P."/>
            <person name="Gloeckner G."/>
        </authorList>
    </citation>
    <scope>NUCLEOTIDE SEQUENCE [LARGE SCALE GENOMIC DNA]</scope>
    <source>
        <strain evidence="2">SH3</strain>
    </source>
</reference>
<name>F4QF75_CACFS</name>
<organism evidence="1 2">
    <name type="scientific">Cavenderia fasciculata</name>
    <name type="common">Slime mold</name>
    <name type="synonym">Dictyostelium fasciculatum</name>
    <dbReference type="NCBI Taxonomy" id="261658"/>
    <lineage>
        <taxon>Eukaryota</taxon>
        <taxon>Amoebozoa</taxon>
        <taxon>Evosea</taxon>
        <taxon>Eumycetozoa</taxon>
        <taxon>Dictyostelia</taxon>
        <taxon>Acytosteliales</taxon>
        <taxon>Cavenderiaceae</taxon>
        <taxon>Cavenderia</taxon>
    </lineage>
</organism>
<evidence type="ECO:0000313" key="2">
    <source>
        <dbReference type="Proteomes" id="UP000007797"/>
    </source>
</evidence>
<keyword evidence="2" id="KW-1185">Reference proteome</keyword>